<organism evidence="3 4">
    <name type="scientific">Streptomyces clavifer</name>
    <dbReference type="NCBI Taxonomy" id="68188"/>
    <lineage>
        <taxon>Bacteria</taxon>
        <taxon>Bacillati</taxon>
        <taxon>Actinomycetota</taxon>
        <taxon>Actinomycetes</taxon>
        <taxon>Kitasatosporales</taxon>
        <taxon>Streptomycetaceae</taxon>
        <taxon>Streptomyces</taxon>
    </lineage>
</organism>
<evidence type="ECO:0000313" key="4">
    <source>
        <dbReference type="Proteomes" id="UP001519311"/>
    </source>
</evidence>
<name>A0ABS4V3M2_9ACTN</name>
<evidence type="ECO:0000313" key="3">
    <source>
        <dbReference type="EMBL" id="MBP2358476.1"/>
    </source>
</evidence>
<dbReference type="Pfam" id="PF06902">
    <property type="entry name" value="Fer4_19"/>
    <property type="match status" value="1"/>
</dbReference>
<accession>A0ABS4V3M2</accession>
<proteinExistence type="predicted"/>
<dbReference type="RefSeq" id="WP_274923014.1">
    <property type="nucleotide sequence ID" value="NZ_BMWJ01000012.1"/>
</dbReference>
<keyword evidence="4" id="KW-1185">Reference proteome</keyword>
<dbReference type="EMBL" id="JAGINS010000001">
    <property type="protein sequence ID" value="MBP2358476.1"/>
    <property type="molecule type" value="Genomic_DNA"/>
</dbReference>
<feature type="region of interest" description="Disordered" evidence="1">
    <location>
        <begin position="63"/>
        <end position="91"/>
    </location>
</feature>
<sequence length="105" mass="11190">MTGESPPRPATVSHEGDGITVGYDAHPCPHAAERLHGMPDVFQEGRGPWITPRRTPAGDVADAVHRRPSGAPRCHRTDGMPDEVPDAPIHVCPHGDAVVQVRGDP</sequence>
<feature type="domain" description="Divergent 4Fe-4S mono-cluster" evidence="2">
    <location>
        <begin position="15"/>
        <end position="71"/>
    </location>
</feature>
<dbReference type="Proteomes" id="UP001519311">
    <property type="component" value="Unassembled WGS sequence"/>
</dbReference>
<comment type="caution">
    <text evidence="3">The sequence shown here is derived from an EMBL/GenBank/DDBJ whole genome shotgun (WGS) entry which is preliminary data.</text>
</comment>
<reference evidence="3 4" key="1">
    <citation type="submission" date="2021-03" db="EMBL/GenBank/DDBJ databases">
        <title>Sequencing the genomes of 1000 actinobacteria strains.</title>
        <authorList>
            <person name="Klenk H.-P."/>
        </authorList>
    </citation>
    <scope>NUCLEOTIDE SEQUENCE [LARGE SCALE GENOMIC DNA]</scope>
    <source>
        <strain evidence="3 4">DSM 40843</strain>
    </source>
</reference>
<evidence type="ECO:0000259" key="2">
    <source>
        <dbReference type="Pfam" id="PF06902"/>
    </source>
</evidence>
<dbReference type="InterPro" id="IPR010693">
    <property type="entry name" value="Divergent_4Fe-4S_mono-cluster"/>
</dbReference>
<feature type="region of interest" description="Disordered" evidence="1">
    <location>
        <begin position="1"/>
        <end position="25"/>
    </location>
</feature>
<evidence type="ECO:0000256" key="1">
    <source>
        <dbReference type="SAM" id="MobiDB-lite"/>
    </source>
</evidence>
<gene>
    <name evidence="3" type="ORF">JOF59_000876</name>
</gene>
<protein>
    <submittedName>
        <fullName evidence="3">Fe-S cluster protein YjdI</fullName>
    </submittedName>
</protein>